<sequence length="471" mass="48878">MAVFMLMIDVTIVNVALPSIADDIEADASAQALIVSSYTLAFACTLLTGAWLGGLIGRRTVFVCGMAGFVAASILCGLAGSPELLVAARVIQGIAGGLVSGQTVAVIASSFPRERHSVVFAMYGATAGGAAVLGPSIGGVLVSLDLLQWGWRTVFFVNAPIGLTALALAASSLSDARPATLPRLDLRGVALSTLGLVLLVYPLTHSYRHGWSLPTVLSVVASMAFCALFVVHEKRWSRMDHEPMLRLELFRRRTFAIGCALSILMFGSFTGFFFTVSLSLQFGLELSPVRTGVVTVPFALGAAVFSVLSPKLFARMGTRMLPLGFVLFGVSLLCFAALSYHESTAKSVAALALPLFVGGAGIGVFVAPLQTTIVSGTDSSTVGSASGIIPTVQQVGQAVGLALVGLLFFHQLSDLTPSVPPGSVGWASAQPYVVAQRHVFFVLTAVVAASALLALALPKKVESPPAVPVSA</sequence>
<name>A0A177YHJ6_9NOCA</name>
<feature type="transmembrane region" description="Helical" evidence="5">
    <location>
        <begin position="31"/>
        <end position="53"/>
    </location>
</feature>
<feature type="transmembrane region" description="Helical" evidence="5">
    <location>
        <begin position="86"/>
        <end position="108"/>
    </location>
</feature>
<feature type="transmembrane region" description="Helical" evidence="5">
    <location>
        <begin position="120"/>
        <end position="142"/>
    </location>
</feature>
<accession>A0A177YHJ6</accession>
<keyword evidence="3 5" id="KW-1133">Transmembrane helix</keyword>
<keyword evidence="4 5" id="KW-0472">Membrane</keyword>
<evidence type="ECO:0000256" key="3">
    <source>
        <dbReference type="ARBA" id="ARBA00022989"/>
    </source>
</evidence>
<dbReference type="SUPFAM" id="SSF103473">
    <property type="entry name" value="MFS general substrate transporter"/>
    <property type="match status" value="1"/>
</dbReference>
<comment type="caution">
    <text evidence="7">The sequence shown here is derived from an EMBL/GenBank/DDBJ whole genome shotgun (WGS) entry which is preliminary data.</text>
</comment>
<evidence type="ECO:0000259" key="6">
    <source>
        <dbReference type="PROSITE" id="PS50850"/>
    </source>
</evidence>
<feature type="transmembrane region" description="Helical" evidence="5">
    <location>
        <begin position="347"/>
        <end position="367"/>
    </location>
</feature>
<feature type="domain" description="Major facilitator superfamily (MFS) profile" evidence="6">
    <location>
        <begin position="1"/>
        <end position="462"/>
    </location>
</feature>
<evidence type="ECO:0000256" key="2">
    <source>
        <dbReference type="ARBA" id="ARBA00022692"/>
    </source>
</evidence>
<feature type="transmembrane region" description="Helical" evidence="5">
    <location>
        <begin position="438"/>
        <end position="457"/>
    </location>
</feature>
<feature type="transmembrane region" description="Helical" evidence="5">
    <location>
        <begin position="186"/>
        <end position="204"/>
    </location>
</feature>
<feature type="transmembrane region" description="Helical" evidence="5">
    <location>
        <begin position="253"/>
        <end position="276"/>
    </location>
</feature>
<dbReference type="CDD" id="cd17321">
    <property type="entry name" value="MFS_MMR_MDR_like"/>
    <property type="match status" value="1"/>
</dbReference>
<feature type="transmembrane region" description="Helical" evidence="5">
    <location>
        <begin position="288"/>
        <end position="308"/>
    </location>
</feature>
<dbReference type="GO" id="GO:0022857">
    <property type="term" value="F:transmembrane transporter activity"/>
    <property type="evidence" value="ECO:0007669"/>
    <property type="project" value="InterPro"/>
</dbReference>
<protein>
    <recommendedName>
        <fullName evidence="6">Major facilitator superfamily (MFS) profile domain-containing protein</fullName>
    </recommendedName>
</protein>
<dbReference type="PANTHER" id="PTHR42718:SF39">
    <property type="entry name" value="ACTINORHODIN TRANSPORTER-RELATED"/>
    <property type="match status" value="1"/>
</dbReference>
<gene>
    <name evidence="7" type="ORF">A3K89_03870</name>
</gene>
<dbReference type="Gene3D" id="1.20.1720.10">
    <property type="entry name" value="Multidrug resistance protein D"/>
    <property type="match status" value="1"/>
</dbReference>
<dbReference type="PANTHER" id="PTHR42718">
    <property type="entry name" value="MAJOR FACILITATOR SUPERFAMILY MULTIDRUG TRANSPORTER MFSC"/>
    <property type="match status" value="1"/>
</dbReference>
<keyword evidence="2 5" id="KW-0812">Transmembrane</keyword>
<evidence type="ECO:0000313" key="7">
    <source>
        <dbReference type="EMBL" id="OAK54945.1"/>
    </source>
</evidence>
<feature type="transmembrane region" description="Helical" evidence="5">
    <location>
        <begin position="154"/>
        <end position="174"/>
    </location>
</feature>
<evidence type="ECO:0000256" key="5">
    <source>
        <dbReference type="SAM" id="Phobius"/>
    </source>
</evidence>
<comment type="subcellular location">
    <subcellularLocation>
        <location evidence="1">Cell membrane</location>
        <topology evidence="1">Multi-pass membrane protein</topology>
    </subcellularLocation>
</comment>
<reference evidence="7 8" key="1">
    <citation type="submission" date="2016-03" db="EMBL/GenBank/DDBJ databases">
        <title>Genome sequence of Rhodococcus kyotonensis KB10.</title>
        <authorList>
            <person name="Jeong H."/>
            <person name="Hong C.E."/>
            <person name="Jo S.H."/>
            <person name="Park J.M."/>
        </authorList>
    </citation>
    <scope>NUCLEOTIDE SEQUENCE [LARGE SCALE GENOMIC DNA]</scope>
    <source>
        <strain evidence="7 8">KB10</strain>
    </source>
</reference>
<dbReference type="PROSITE" id="PS50850">
    <property type="entry name" value="MFS"/>
    <property type="match status" value="1"/>
</dbReference>
<evidence type="ECO:0000256" key="4">
    <source>
        <dbReference type="ARBA" id="ARBA00023136"/>
    </source>
</evidence>
<feature type="transmembrane region" description="Helical" evidence="5">
    <location>
        <begin position="210"/>
        <end position="232"/>
    </location>
</feature>
<dbReference type="Proteomes" id="UP000077519">
    <property type="component" value="Unassembled WGS sequence"/>
</dbReference>
<keyword evidence="8" id="KW-1185">Reference proteome</keyword>
<dbReference type="Pfam" id="PF07690">
    <property type="entry name" value="MFS_1"/>
    <property type="match status" value="1"/>
</dbReference>
<dbReference type="Gene3D" id="1.20.1250.20">
    <property type="entry name" value="MFS general substrate transporter like domains"/>
    <property type="match status" value="1"/>
</dbReference>
<dbReference type="InterPro" id="IPR011701">
    <property type="entry name" value="MFS"/>
</dbReference>
<dbReference type="InterPro" id="IPR036259">
    <property type="entry name" value="MFS_trans_sf"/>
</dbReference>
<proteinExistence type="predicted"/>
<feature type="transmembrane region" description="Helical" evidence="5">
    <location>
        <begin position="60"/>
        <end position="80"/>
    </location>
</feature>
<evidence type="ECO:0000256" key="1">
    <source>
        <dbReference type="ARBA" id="ARBA00004651"/>
    </source>
</evidence>
<dbReference type="GO" id="GO:0005886">
    <property type="term" value="C:plasma membrane"/>
    <property type="evidence" value="ECO:0007669"/>
    <property type="project" value="UniProtKB-SubCell"/>
</dbReference>
<organism evidence="7 8">
    <name type="scientific">Rhodococcoides kyotonense</name>
    <dbReference type="NCBI Taxonomy" id="398843"/>
    <lineage>
        <taxon>Bacteria</taxon>
        <taxon>Bacillati</taxon>
        <taxon>Actinomycetota</taxon>
        <taxon>Actinomycetes</taxon>
        <taxon>Mycobacteriales</taxon>
        <taxon>Nocardiaceae</taxon>
        <taxon>Rhodococcoides</taxon>
    </lineage>
</organism>
<evidence type="ECO:0000313" key="8">
    <source>
        <dbReference type="Proteomes" id="UP000077519"/>
    </source>
</evidence>
<dbReference type="InterPro" id="IPR020846">
    <property type="entry name" value="MFS_dom"/>
</dbReference>
<dbReference type="EMBL" id="LVHI01000012">
    <property type="protein sequence ID" value="OAK54945.1"/>
    <property type="molecule type" value="Genomic_DNA"/>
</dbReference>
<feature type="transmembrane region" description="Helical" evidence="5">
    <location>
        <begin position="320"/>
        <end position="341"/>
    </location>
</feature>
<dbReference type="AlphaFoldDB" id="A0A177YHJ6"/>